<feature type="transmembrane region" description="Helical" evidence="10">
    <location>
        <begin position="286"/>
        <end position="303"/>
    </location>
</feature>
<keyword evidence="3 10" id="KW-0285">Flavoprotein</keyword>
<keyword evidence="10" id="KW-1003">Cell membrane</keyword>
<keyword evidence="7 10" id="KW-0249">Electron transport</keyword>
<reference evidence="12" key="1">
    <citation type="journal article" date="2019" name="Int. J. Syst. Evol. Microbiol.">
        <title>The Global Catalogue of Microorganisms (GCM) 10K type strain sequencing project: providing services to taxonomists for standard genome sequencing and annotation.</title>
        <authorList>
            <consortium name="The Broad Institute Genomics Platform"/>
            <consortium name="The Broad Institute Genome Sequencing Center for Infectious Disease"/>
            <person name="Wu L."/>
            <person name="Ma J."/>
        </authorList>
    </citation>
    <scope>NUCLEOTIDE SEQUENCE [LARGE SCALE GENOMIC DNA]</scope>
    <source>
        <strain evidence="12">CGMCC 1.13666</strain>
    </source>
</reference>
<keyword evidence="8 10" id="KW-1133">Transmembrane helix</keyword>
<dbReference type="Pfam" id="PF03116">
    <property type="entry name" value="NQR2_RnfD_RnfE"/>
    <property type="match status" value="1"/>
</dbReference>
<comment type="similarity">
    <text evidence="10">Belongs to the NqrB/RnfD family.</text>
</comment>
<dbReference type="HAMAP" id="MF_00462">
    <property type="entry name" value="RsxD_RnfD"/>
    <property type="match status" value="1"/>
</dbReference>
<keyword evidence="9 10" id="KW-0472">Membrane</keyword>
<sequence>MSLMHASTAHSSPGTPEIMRWVLLATLPGIALMTWHFGWGVLANVLVAGSLAMALEALMLRLRGRVVRATLADHSALVSGVLLGAALPPFAPWWLLLVGVTAAIVVAKHLYGGLGQNLFNPAMVGYALLLIAFPVPMTQWVAPLGLSGPEALSPLEALRLLAGLGPGLDALSGATPLDAFKHKPPGLMAHEFWAGEPLPAGAQAAWRDVALGWLAGGVLLLWRRLIDWRIPLALLGSLTLLSGLLYAGDPSQYGSPAFHLFAGAALFGAFFIATDPVSAAAGRRGRWLYGAAIGVLVVVIRTQGAYPDAIAFAVLLMNFAVPLIDHLLPPRPLGRRHRETSS</sequence>
<evidence type="ECO:0000256" key="9">
    <source>
        <dbReference type="ARBA" id="ARBA00023136"/>
    </source>
</evidence>
<evidence type="ECO:0000256" key="8">
    <source>
        <dbReference type="ARBA" id="ARBA00022989"/>
    </source>
</evidence>
<evidence type="ECO:0000256" key="7">
    <source>
        <dbReference type="ARBA" id="ARBA00022982"/>
    </source>
</evidence>
<comment type="cofactor">
    <cofactor evidence="10">
        <name>FMN</name>
        <dbReference type="ChEBI" id="CHEBI:58210"/>
    </cofactor>
</comment>
<keyword evidence="6 10" id="KW-1278">Translocase</keyword>
<feature type="transmembrane region" description="Helical" evidence="10">
    <location>
        <begin position="21"/>
        <end position="39"/>
    </location>
</feature>
<gene>
    <name evidence="10" type="primary">rnfD</name>
    <name evidence="11" type="ORF">ACFQH5_09570</name>
</gene>
<evidence type="ECO:0000256" key="2">
    <source>
        <dbReference type="ARBA" id="ARBA00022553"/>
    </source>
</evidence>
<comment type="subcellular location">
    <subcellularLocation>
        <location evidence="10">Cell inner membrane</location>
        <topology evidence="10">Multi-pass membrane protein</topology>
    </subcellularLocation>
</comment>
<protein>
    <recommendedName>
        <fullName evidence="10">Ion-translocating oxidoreductase complex subunit D</fullName>
        <ecNumber evidence="10">7.-.-.-</ecNumber>
    </recommendedName>
    <alternativeName>
        <fullName evidence="10">Rnf electron transport complex subunit D</fullName>
    </alternativeName>
</protein>
<dbReference type="EC" id="7.-.-.-" evidence="10"/>
<dbReference type="Proteomes" id="UP001596411">
    <property type="component" value="Unassembled WGS sequence"/>
</dbReference>
<dbReference type="NCBIfam" id="TIGR01946">
    <property type="entry name" value="rnfD"/>
    <property type="match status" value="1"/>
</dbReference>
<evidence type="ECO:0000256" key="1">
    <source>
        <dbReference type="ARBA" id="ARBA00022448"/>
    </source>
</evidence>
<feature type="transmembrane region" description="Helical" evidence="10">
    <location>
        <begin position="123"/>
        <end position="142"/>
    </location>
</feature>
<evidence type="ECO:0000256" key="10">
    <source>
        <dbReference type="HAMAP-Rule" id="MF_00462"/>
    </source>
</evidence>
<feature type="transmembrane region" description="Helical" evidence="10">
    <location>
        <begin position="253"/>
        <end position="274"/>
    </location>
</feature>
<keyword evidence="2 10" id="KW-0597">Phosphoprotein</keyword>
<dbReference type="PANTHER" id="PTHR30578">
    <property type="entry name" value="ELECTRON TRANSPORT COMPLEX PROTEIN RNFD"/>
    <property type="match status" value="1"/>
</dbReference>
<dbReference type="PANTHER" id="PTHR30578:SF0">
    <property type="entry name" value="ION-TRANSLOCATING OXIDOREDUCTASE COMPLEX SUBUNIT D"/>
    <property type="match status" value="1"/>
</dbReference>
<comment type="caution">
    <text evidence="11">The sequence shown here is derived from an EMBL/GenBank/DDBJ whole genome shotgun (WGS) entry which is preliminary data.</text>
</comment>
<dbReference type="InterPro" id="IPR011303">
    <property type="entry name" value="RnfD_bac"/>
</dbReference>
<comment type="subunit">
    <text evidence="10">The complex is composed of six subunits: RnfA, RnfB, RnfC, RnfD, RnfE and RnfG.</text>
</comment>
<feature type="modified residue" description="FMN phosphoryl threonine" evidence="10">
    <location>
        <position position="175"/>
    </location>
</feature>
<comment type="function">
    <text evidence="10">Part of a membrane-bound complex that couples electron transfer with translocation of ions across the membrane.</text>
</comment>
<proteinExistence type="inferred from homology"/>
<feature type="transmembrane region" description="Helical" evidence="10">
    <location>
        <begin position="204"/>
        <end position="222"/>
    </location>
</feature>
<accession>A0ABW2EYQ6</accession>
<keyword evidence="5 10" id="KW-0812">Transmembrane</keyword>
<evidence type="ECO:0000256" key="6">
    <source>
        <dbReference type="ARBA" id="ARBA00022967"/>
    </source>
</evidence>
<organism evidence="11 12">
    <name type="scientific">Halomonas salifodinae</name>
    <dbReference type="NCBI Taxonomy" id="438745"/>
    <lineage>
        <taxon>Bacteria</taxon>
        <taxon>Pseudomonadati</taxon>
        <taxon>Pseudomonadota</taxon>
        <taxon>Gammaproteobacteria</taxon>
        <taxon>Oceanospirillales</taxon>
        <taxon>Halomonadaceae</taxon>
        <taxon>Halomonas</taxon>
    </lineage>
</organism>
<dbReference type="InterPro" id="IPR004338">
    <property type="entry name" value="NqrB/RnfD"/>
</dbReference>
<evidence type="ECO:0000256" key="5">
    <source>
        <dbReference type="ARBA" id="ARBA00022692"/>
    </source>
</evidence>
<feature type="transmembrane region" description="Helical" evidence="10">
    <location>
        <begin position="93"/>
        <end position="111"/>
    </location>
</feature>
<dbReference type="EMBL" id="JBHSZP010000016">
    <property type="protein sequence ID" value="MFC7089793.1"/>
    <property type="molecule type" value="Genomic_DNA"/>
</dbReference>
<feature type="transmembrane region" description="Helical" evidence="10">
    <location>
        <begin position="309"/>
        <end position="328"/>
    </location>
</feature>
<feature type="transmembrane region" description="Helical" evidence="10">
    <location>
        <begin position="229"/>
        <end position="247"/>
    </location>
</feature>
<name>A0ABW2EYQ6_9GAMM</name>
<dbReference type="RefSeq" id="WP_346062222.1">
    <property type="nucleotide sequence ID" value="NZ_BAAADR010000010.1"/>
</dbReference>
<evidence type="ECO:0000313" key="11">
    <source>
        <dbReference type="EMBL" id="MFC7089793.1"/>
    </source>
</evidence>
<evidence type="ECO:0000313" key="12">
    <source>
        <dbReference type="Proteomes" id="UP001596411"/>
    </source>
</evidence>
<evidence type="ECO:0000256" key="3">
    <source>
        <dbReference type="ARBA" id="ARBA00022630"/>
    </source>
</evidence>
<keyword evidence="10" id="KW-0997">Cell inner membrane</keyword>
<evidence type="ECO:0000256" key="4">
    <source>
        <dbReference type="ARBA" id="ARBA00022643"/>
    </source>
</evidence>
<keyword evidence="1 10" id="KW-0813">Transport</keyword>
<keyword evidence="12" id="KW-1185">Reference proteome</keyword>
<keyword evidence="4 10" id="KW-0288">FMN</keyword>